<feature type="domain" description="Transglycosylase SLT" evidence="3">
    <location>
        <begin position="94"/>
        <end position="196"/>
    </location>
</feature>
<dbReference type="PANTHER" id="PTHR37423:SF2">
    <property type="entry name" value="MEMBRANE-BOUND LYTIC MUREIN TRANSGLYCOSYLASE C"/>
    <property type="match status" value="1"/>
</dbReference>
<reference evidence="4 5" key="1">
    <citation type="submission" date="2018-06" db="EMBL/GenBank/DDBJ databases">
        <title>Mucibacter soli gen. nov., sp. nov., a new member of the family Chitinophagaceae producing mucin.</title>
        <authorList>
            <person name="Kim M.-K."/>
            <person name="Park S."/>
            <person name="Kim T.-S."/>
            <person name="Joung Y."/>
            <person name="Han J.-H."/>
            <person name="Kim S.B."/>
        </authorList>
    </citation>
    <scope>NUCLEOTIDE SEQUENCE [LARGE SCALE GENOMIC DNA]</scope>
    <source>
        <strain evidence="4 5">R1-15</strain>
    </source>
</reference>
<keyword evidence="5" id="KW-1185">Reference proteome</keyword>
<dbReference type="Pfam" id="PF01464">
    <property type="entry name" value="SLT"/>
    <property type="match status" value="1"/>
</dbReference>
<evidence type="ECO:0000313" key="4">
    <source>
        <dbReference type="EMBL" id="PZF73599.1"/>
    </source>
</evidence>
<comment type="caution">
    <text evidence="4">The sequence shown here is derived from an EMBL/GenBank/DDBJ whole genome shotgun (WGS) entry which is preliminary data.</text>
</comment>
<dbReference type="SUPFAM" id="SSF53955">
    <property type="entry name" value="Lysozyme-like"/>
    <property type="match status" value="1"/>
</dbReference>
<evidence type="ECO:0000313" key="5">
    <source>
        <dbReference type="Proteomes" id="UP000248745"/>
    </source>
</evidence>
<dbReference type="EMBL" id="QKTW01000011">
    <property type="protein sequence ID" value="PZF73599.1"/>
    <property type="molecule type" value="Genomic_DNA"/>
</dbReference>
<comment type="similarity">
    <text evidence="1">Belongs to the transglycosylase Slt family.</text>
</comment>
<dbReference type="InterPro" id="IPR023346">
    <property type="entry name" value="Lysozyme-like_dom_sf"/>
</dbReference>
<feature type="chain" id="PRO_5016162955" description="Transglycosylase SLT domain-containing protein" evidence="2">
    <location>
        <begin position="26"/>
        <end position="318"/>
    </location>
</feature>
<dbReference type="CDD" id="cd16894">
    <property type="entry name" value="MltD-like"/>
    <property type="match status" value="1"/>
</dbReference>
<dbReference type="PANTHER" id="PTHR37423">
    <property type="entry name" value="SOLUBLE LYTIC MUREIN TRANSGLYCOSYLASE-RELATED"/>
    <property type="match status" value="1"/>
</dbReference>
<accession>A0A2W2BBL2</accession>
<organism evidence="4 5">
    <name type="scientific">Taibaiella soli</name>
    <dbReference type="NCBI Taxonomy" id="1649169"/>
    <lineage>
        <taxon>Bacteria</taxon>
        <taxon>Pseudomonadati</taxon>
        <taxon>Bacteroidota</taxon>
        <taxon>Chitinophagia</taxon>
        <taxon>Chitinophagales</taxon>
        <taxon>Chitinophagaceae</taxon>
        <taxon>Taibaiella</taxon>
    </lineage>
</organism>
<sequence>MRKKQAMKRTISVLGINFLSGVFIAHSFPTLQDSVRIQKVNPADSTLRALHNSVPAAQQKEIAGCISQFGRYYQNIRSSKGQYLDFISSLLIKYNLPDELKLIAVIESHLETTCTSEAGAAGIWQLMPDIARDNNLALAPIDDRQDVYKSSFVALKLVTELYKRFKNDLLVVAAYNCGPGRVNSAITQAKSTDYWAVHAYLPKETQFHIIKYLAASTVFYNLPCGKYLALKQEGDAFRLPVKKKSERYATIQITSSFRETAILKYLHTDAASFRKLNPQLNTTLDRSGQYQLKLSDADMLVFLSKKYDILKASITDQP</sequence>
<evidence type="ECO:0000256" key="2">
    <source>
        <dbReference type="SAM" id="SignalP"/>
    </source>
</evidence>
<proteinExistence type="inferred from homology"/>
<dbReference type="AlphaFoldDB" id="A0A2W2BBL2"/>
<protein>
    <recommendedName>
        <fullName evidence="3">Transglycosylase SLT domain-containing protein</fullName>
    </recommendedName>
</protein>
<dbReference type="Gene3D" id="1.10.530.10">
    <property type="match status" value="1"/>
</dbReference>
<name>A0A2W2BBL2_9BACT</name>
<evidence type="ECO:0000259" key="3">
    <source>
        <dbReference type="Pfam" id="PF01464"/>
    </source>
</evidence>
<gene>
    <name evidence="4" type="ORF">DN068_07710</name>
</gene>
<keyword evidence="2" id="KW-0732">Signal</keyword>
<dbReference type="InterPro" id="IPR008258">
    <property type="entry name" value="Transglycosylase_SLT_dom_1"/>
</dbReference>
<dbReference type="OrthoDB" id="9815002at2"/>
<dbReference type="Proteomes" id="UP000248745">
    <property type="component" value="Unassembled WGS sequence"/>
</dbReference>
<evidence type="ECO:0000256" key="1">
    <source>
        <dbReference type="ARBA" id="ARBA00007734"/>
    </source>
</evidence>
<feature type="signal peptide" evidence="2">
    <location>
        <begin position="1"/>
        <end position="25"/>
    </location>
</feature>